<protein>
    <submittedName>
        <fullName evidence="1">Uncharacterized protein</fullName>
    </submittedName>
</protein>
<reference evidence="1" key="1">
    <citation type="submission" date="2023-08" db="EMBL/GenBank/DDBJ databases">
        <title>A de novo genome assembly of Solanum verrucosum Schlechtendal, a Mexican diploid species geographically isolated from the other diploid A-genome species in potato relatives.</title>
        <authorList>
            <person name="Hosaka K."/>
        </authorList>
    </citation>
    <scope>NUCLEOTIDE SEQUENCE</scope>
    <source>
        <tissue evidence="1">Young leaves</tissue>
    </source>
</reference>
<proteinExistence type="predicted"/>
<evidence type="ECO:0000313" key="1">
    <source>
        <dbReference type="EMBL" id="WMV30050.1"/>
    </source>
</evidence>
<gene>
    <name evidence="1" type="ORF">MTR67_023435</name>
</gene>
<dbReference type="PANTHER" id="PTHR45835">
    <property type="entry name" value="YALI0A06105P"/>
    <property type="match status" value="1"/>
</dbReference>
<organism evidence="1 2">
    <name type="scientific">Solanum verrucosum</name>
    <dbReference type="NCBI Taxonomy" id="315347"/>
    <lineage>
        <taxon>Eukaryota</taxon>
        <taxon>Viridiplantae</taxon>
        <taxon>Streptophyta</taxon>
        <taxon>Embryophyta</taxon>
        <taxon>Tracheophyta</taxon>
        <taxon>Spermatophyta</taxon>
        <taxon>Magnoliopsida</taxon>
        <taxon>eudicotyledons</taxon>
        <taxon>Gunneridae</taxon>
        <taxon>Pentapetalae</taxon>
        <taxon>asterids</taxon>
        <taxon>lamiids</taxon>
        <taxon>Solanales</taxon>
        <taxon>Solanaceae</taxon>
        <taxon>Solanoideae</taxon>
        <taxon>Solaneae</taxon>
        <taxon>Solanum</taxon>
    </lineage>
</organism>
<dbReference type="PANTHER" id="PTHR45835:SF99">
    <property type="entry name" value="CHROMO DOMAIN-CONTAINING PROTEIN-RELATED"/>
    <property type="match status" value="1"/>
</dbReference>
<name>A0AAF0QWH2_SOLVR</name>
<dbReference type="Proteomes" id="UP001234989">
    <property type="component" value="Chromosome 5"/>
</dbReference>
<accession>A0AAF0QWH2</accession>
<dbReference type="EMBL" id="CP133616">
    <property type="protein sequence ID" value="WMV30050.1"/>
    <property type="molecule type" value="Genomic_DNA"/>
</dbReference>
<keyword evidence="2" id="KW-1185">Reference proteome</keyword>
<dbReference type="AlphaFoldDB" id="A0AAF0QWH2"/>
<sequence>MADALSRNTSSMGSLASISIEERPLAIDVHRLPNNLVRLQIFEETGSFIPFIEAHSSLVEQIFEHHFDDEKLYLIREKMLRGEAKEVILDCDGVMRIRVRICVPKKEFQFPLYLIEVTCSLPISGRLYNMAWVLGARWDQNFPLTKFTYNNSYHSSIQMAPLETLYGRWCRTLI</sequence>
<evidence type="ECO:0000313" key="2">
    <source>
        <dbReference type="Proteomes" id="UP001234989"/>
    </source>
</evidence>